<keyword evidence="2 7" id="KW-0808">Transferase</keyword>
<dbReference type="GeneID" id="92376146"/>
<dbReference type="AlphaFoldDB" id="A0A1G4IEA7"/>
<keyword evidence="4 7" id="KW-1133">Transmembrane helix</keyword>
<dbReference type="Proteomes" id="UP000195570">
    <property type="component" value="Unassembled WGS sequence"/>
</dbReference>
<dbReference type="GO" id="GO:0005783">
    <property type="term" value="C:endoplasmic reticulum"/>
    <property type="evidence" value="ECO:0007669"/>
    <property type="project" value="TreeGrafter"/>
</dbReference>
<keyword evidence="6 7" id="KW-0012">Acyltransferase</keyword>
<dbReference type="EC" id="2.3.1.225" evidence="7"/>
<dbReference type="VEuPathDB" id="TriTrypDB:TEOVI_000220600"/>
<keyword evidence="10" id="KW-1185">Reference proteome</keyword>
<evidence type="ECO:0000256" key="5">
    <source>
        <dbReference type="ARBA" id="ARBA00023136"/>
    </source>
</evidence>
<evidence type="ECO:0000256" key="7">
    <source>
        <dbReference type="RuleBase" id="RU079119"/>
    </source>
</evidence>
<protein>
    <recommendedName>
        <fullName evidence="7">Palmitoyltransferase</fullName>
        <ecNumber evidence="7">2.3.1.225</ecNumber>
    </recommendedName>
</protein>
<comment type="subcellular location">
    <subcellularLocation>
        <location evidence="1">Membrane</location>
        <topology evidence="1">Multi-pass membrane protein</topology>
    </subcellularLocation>
</comment>
<dbReference type="InterPro" id="IPR001594">
    <property type="entry name" value="Palmitoyltrfase_DHHC"/>
</dbReference>
<comment type="domain">
    <text evidence="7">The DHHC domain is required for palmitoyltransferase activity.</text>
</comment>
<dbReference type="PANTHER" id="PTHR22883">
    <property type="entry name" value="ZINC FINGER DHHC DOMAIN CONTAINING PROTEIN"/>
    <property type="match status" value="1"/>
</dbReference>
<dbReference type="GO" id="GO:0019706">
    <property type="term" value="F:protein-cysteine S-palmitoyltransferase activity"/>
    <property type="evidence" value="ECO:0007669"/>
    <property type="project" value="UniProtKB-EC"/>
</dbReference>
<dbReference type="RefSeq" id="XP_067081406.1">
    <property type="nucleotide sequence ID" value="XM_067225305.1"/>
</dbReference>
<evidence type="ECO:0000313" key="9">
    <source>
        <dbReference type="EMBL" id="SCU70632.1"/>
    </source>
</evidence>
<dbReference type="EMBL" id="CZPT02001506">
    <property type="protein sequence ID" value="SCU70632.1"/>
    <property type="molecule type" value="Genomic_DNA"/>
</dbReference>
<organism evidence="9 10">
    <name type="scientific">Trypanosoma equiperdum</name>
    <dbReference type="NCBI Taxonomy" id="5694"/>
    <lineage>
        <taxon>Eukaryota</taxon>
        <taxon>Discoba</taxon>
        <taxon>Euglenozoa</taxon>
        <taxon>Kinetoplastea</taxon>
        <taxon>Metakinetoplastina</taxon>
        <taxon>Trypanosomatida</taxon>
        <taxon>Trypanosomatidae</taxon>
        <taxon>Trypanosoma</taxon>
    </lineage>
</organism>
<dbReference type="GO" id="GO:0006612">
    <property type="term" value="P:protein targeting to membrane"/>
    <property type="evidence" value="ECO:0007669"/>
    <property type="project" value="TreeGrafter"/>
</dbReference>
<comment type="similarity">
    <text evidence="7">Belongs to the DHHC palmitoyltransferase family.</text>
</comment>
<evidence type="ECO:0000259" key="8">
    <source>
        <dbReference type="Pfam" id="PF01529"/>
    </source>
</evidence>
<dbReference type="InterPro" id="IPR039859">
    <property type="entry name" value="PFA4/ZDH16/20/ERF2-like"/>
</dbReference>
<dbReference type="PROSITE" id="PS50216">
    <property type="entry name" value="DHHC"/>
    <property type="match status" value="1"/>
</dbReference>
<keyword evidence="5 7" id="KW-0472">Membrane</keyword>
<evidence type="ECO:0000256" key="1">
    <source>
        <dbReference type="ARBA" id="ARBA00004141"/>
    </source>
</evidence>
<reference evidence="9" key="1">
    <citation type="submission" date="2016-09" db="EMBL/GenBank/DDBJ databases">
        <authorList>
            <person name="Hebert L."/>
            <person name="Moumen B."/>
        </authorList>
    </citation>
    <scope>NUCLEOTIDE SEQUENCE [LARGE SCALE GENOMIC DNA]</scope>
    <source>
        <strain evidence="9">OVI</strain>
    </source>
</reference>
<dbReference type="PANTHER" id="PTHR22883:SF478">
    <property type="entry name" value="PALMITOYLTRANSFERASE"/>
    <property type="match status" value="1"/>
</dbReference>
<feature type="domain" description="Palmitoyltransferase DHHC" evidence="8">
    <location>
        <begin position="121"/>
        <end position="254"/>
    </location>
</feature>
<evidence type="ECO:0000256" key="2">
    <source>
        <dbReference type="ARBA" id="ARBA00022679"/>
    </source>
</evidence>
<evidence type="ECO:0000256" key="4">
    <source>
        <dbReference type="ARBA" id="ARBA00022989"/>
    </source>
</evidence>
<dbReference type="Pfam" id="PF01529">
    <property type="entry name" value="DHHC"/>
    <property type="match status" value="1"/>
</dbReference>
<comment type="caution">
    <text evidence="9">The sequence shown here is derived from an EMBL/GenBank/DDBJ whole genome shotgun (WGS) entry which is preliminary data.</text>
</comment>
<evidence type="ECO:0000256" key="6">
    <source>
        <dbReference type="ARBA" id="ARBA00023315"/>
    </source>
</evidence>
<accession>A0A1G4IEA7</accession>
<dbReference type="GO" id="GO:0005794">
    <property type="term" value="C:Golgi apparatus"/>
    <property type="evidence" value="ECO:0007669"/>
    <property type="project" value="TreeGrafter"/>
</dbReference>
<feature type="transmembrane region" description="Helical" evidence="7">
    <location>
        <begin position="21"/>
        <end position="45"/>
    </location>
</feature>
<feature type="transmembrane region" description="Helical" evidence="7">
    <location>
        <begin position="216"/>
        <end position="238"/>
    </location>
</feature>
<dbReference type="GO" id="GO:0016020">
    <property type="term" value="C:membrane"/>
    <property type="evidence" value="ECO:0007669"/>
    <property type="project" value="UniProtKB-SubCell"/>
</dbReference>
<gene>
    <name evidence="9" type="ORF">TEOVI_000220600</name>
</gene>
<feature type="transmembrane region" description="Helical" evidence="7">
    <location>
        <begin position="165"/>
        <end position="189"/>
    </location>
</feature>
<feature type="transmembrane region" description="Helical" evidence="7">
    <location>
        <begin position="51"/>
        <end position="72"/>
    </location>
</feature>
<comment type="catalytic activity">
    <reaction evidence="7">
        <text>L-cysteinyl-[protein] + hexadecanoyl-CoA = S-hexadecanoyl-L-cysteinyl-[protein] + CoA</text>
        <dbReference type="Rhea" id="RHEA:36683"/>
        <dbReference type="Rhea" id="RHEA-COMP:10131"/>
        <dbReference type="Rhea" id="RHEA-COMP:11032"/>
        <dbReference type="ChEBI" id="CHEBI:29950"/>
        <dbReference type="ChEBI" id="CHEBI:57287"/>
        <dbReference type="ChEBI" id="CHEBI:57379"/>
        <dbReference type="ChEBI" id="CHEBI:74151"/>
        <dbReference type="EC" id="2.3.1.225"/>
    </reaction>
</comment>
<sequence length="307" mass="33853">MLSFLSPKRAGAIRVWRNGAFCVGPNYIFAASCFLSIIAVSTASIALNNMLMLRILCGTSAFLSLGFMWLCSTSDPGICPWRTREEMERDTKNGVSKGKDAELVTFINKNGEEESALLRCKWCYTCNQFRPLRAVHCSYCGVCILRRDHHCPWVGTCVGERNYRFYWFFLWSVTCLSLTVLVSGVWGIAIRVARLCGTVFCTEKSMFVSAFGETHYIEPTISLVALISCAFVAPLAVYHAMLVTKNMTTGEELNCDGVSVHYFSRGGCVANVKASLCSPIPPSIFQEGVSSLTPLATAVVMVEEAEV</sequence>
<evidence type="ECO:0000256" key="3">
    <source>
        <dbReference type="ARBA" id="ARBA00022692"/>
    </source>
</evidence>
<keyword evidence="3 7" id="KW-0812">Transmembrane</keyword>
<evidence type="ECO:0000313" key="10">
    <source>
        <dbReference type="Proteomes" id="UP000195570"/>
    </source>
</evidence>
<proteinExistence type="inferred from homology"/>
<name>A0A1G4IEA7_TRYEQ</name>